<reference evidence="2 3" key="1">
    <citation type="submission" date="2017-07" db="EMBL/GenBank/DDBJ databases">
        <title>Draft Genome Sequences of Select Purple Nonsulfur Bacteria.</title>
        <authorList>
            <person name="Lasarre B."/>
            <person name="Mckinlay J.B."/>
        </authorList>
    </citation>
    <scope>NUCLEOTIDE SEQUENCE [LARGE SCALE GENOMIC DNA]</scope>
    <source>
        <strain evidence="2 3">DSM 11907</strain>
    </source>
</reference>
<keyword evidence="1" id="KW-0812">Transmembrane</keyword>
<feature type="transmembrane region" description="Helical" evidence="1">
    <location>
        <begin position="79"/>
        <end position="96"/>
    </location>
</feature>
<evidence type="ECO:0000256" key="1">
    <source>
        <dbReference type="SAM" id="Phobius"/>
    </source>
</evidence>
<dbReference type="OrthoDB" id="9881808at2"/>
<protein>
    <submittedName>
        <fullName evidence="2">Uncharacterized protein</fullName>
    </submittedName>
</protein>
<keyword evidence="1" id="KW-0472">Membrane</keyword>
<feature type="transmembrane region" description="Helical" evidence="1">
    <location>
        <begin position="47"/>
        <end position="67"/>
    </location>
</feature>
<sequence>MSLLHPSYDHAPLRREGSGPRMFGVYSLAAVLLVVLAARLVPSTLALPALSLAALAAAGLFALVATLRNEPHSGDVTSWDIAGVLALVGFSAAMLSEAEHVVSAFGHMLVAMAH</sequence>
<name>A0A327JT06_9BRAD</name>
<dbReference type="EMBL" id="NPEU01000744">
    <property type="protein sequence ID" value="RAI28583.1"/>
    <property type="molecule type" value="Genomic_DNA"/>
</dbReference>
<keyword evidence="3" id="KW-1185">Reference proteome</keyword>
<organism evidence="2 3">
    <name type="scientific">Rhodoplanes elegans</name>
    <dbReference type="NCBI Taxonomy" id="29408"/>
    <lineage>
        <taxon>Bacteria</taxon>
        <taxon>Pseudomonadati</taxon>
        <taxon>Pseudomonadota</taxon>
        <taxon>Alphaproteobacteria</taxon>
        <taxon>Hyphomicrobiales</taxon>
        <taxon>Nitrobacteraceae</taxon>
        <taxon>Rhodoplanes</taxon>
    </lineage>
</organism>
<dbReference type="RefSeq" id="WP_111360567.1">
    <property type="nucleotide sequence ID" value="NZ_NHSK01000168.1"/>
</dbReference>
<dbReference type="Proteomes" id="UP000248863">
    <property type="component" value="Unassembled WGS sequence"/>
</dbReference>
<dbReference type="AlphaFoldDB" id="A0A327JT06"/>
<proteinExistence type="predicted"/>
<keyword evidence="1" id="KW-1133">Transmembrane helix</keyword>
<gene>
    <name evidence="2" type="ORF">CH338_29215</name>
</gene>
<evidence type="ECO:0000313" key="2">
    <source>
        <dbReference type="EMBL" id="RAI28583.1"/>
    </source>
</evidence>
<comment type="caution">
    <text evidence="2">The sequence shown here is derived from an EMBL/GenBank/DDBJ whole genome shotgun (WGS) entry which is preliminary data.</text>
</comment>
<evidence type="ECO:0000313" key="3">
    <source>
        <dbReference type="Proteomes" id="UP000248863"/>
    </source>
</evidence>
<feature type="transmembrane region" description="Helical" evidence="1">
    <location>
        <begin position="23"/>
        <end position="41"/>
    </location>
</feature>
<accession>A0A327JT06</accession>